<dbReference type="EMBL" id="JAQAGZ010000012">
    <property type="protein sequence ID" value="MCZ8514431.1"/>
    <property type="molecule type" value="Genomic_DNA"/>
</dbReference>
<accession>A0ABT4QCC4</accession>
<dbReference type="Gene3D" id="3.40.50.300">
    <property type="entry name" value="P-loop containing nucleotide triphosphate hydrolases"/>
    <property type="match status" value="1"/>
</dbReference>
<evidence type="ECO:0000313" key="1">
    <source>
        <dbReference type="EMBL" id="MCZ8514431.1"/>
    </source>
</evidence>
<reference evidence="1 2" key="1">
    <citation type="submission" date="2022-12" db="EMBL/GenBank/DDBJ databases">
        <title>Draft genome sequence of Paenibacillus sp. dW9.</title>
        <authorList>
            <person name="Choi E.-W."/>
            <person name="Kim D.-U."/>
        </authorList>
    </citation>
    <scope>NUCLEOTIDE SEQUENCE [LARGE SCALE GENOMIC DNA]</scope>
    <source>
        <strain evidence="2">dW9</strain>
    </source>
</reference>
<gene>
    <name evidence="1" type="ORF">O9H85_18785</name>
</gene>
<sequence length="183" mass="20228">MHLQSPSVILITGIMASGKSTVAQQLAERLEKSVHLRGDLFRRMIVNDRKEVKPDAGEAEQGQLRLRYRLAAQAADTYCAEGFNVIVQDVVVGRVLNDFISMVKSRPFYVVALCPNVPSVEAREAGRSKKGYGSWTVEGLDQVLRQETPRIGLWLDSSGWTAEETADALLERIDEALIVGEEG</sequence>
<evidence type="ECO:0000313" key="2">
    <source>
        <dbReference type="Proteomes" id="UP001527882"/>
    </source>
</evidence>
<dbReference type="InterPro" id="IPR027417">
    <property type="entry name" value="P-loop_NTPase"/>
</dbReference>
<name>A0ABT4QCC4_9BACL</name>
<keyword evidence="2" id="KW-1185">Reference proteome</keyword>
<dbReference type="Pfam" id="PF13671">
    <property type="entry name" value="AAA_33"/>
    <property type="match status" value="1"/>
</dbReference>
<dbReference type="RefSeq" id="WP_269882959.1">
    <property type="nucleotide sequence ID" value="NZ_JAQAGZ010000012.1"/>
</dbReference>
<proteinExistence type="predicted"/>
<dbReference type="SUPFAM" id="SSF52540">
    <property type="entry name" value="P-loop containing nucleoside triphosphate hydrolases"/>
    <property type="match status" value="1"/>
</dbReference>
<protein>
    <submittedName>
        <fullName evidence="1">AAA family ATPase</fullName>
    </submittedName>
</protein>
<comment type="caution">
    <text evidence="1">The sequence shown here is derived from an EMBL/GenBank/DDBJ whole genome shotgun (WGS) entry which is preliminary data.</text>
</comment>
<dbReference type="Proteomes" id="UP001527882">
    <property type="component" value="Unassembled WGS sequence"/>
</dbReference>
<organism evidence="1 2">
    <name type="scientific">Paenibacillus gyeongsangnamensis</name>
    <dbReference type="NCBI Taxonomy" id="3388067"/>
    <lineage>
        <taxon>Bacteria</taxon>
        <taxon>Bacillati</taxon>
        <taxon>Bacillota</taxon>
        <taxon>Bacilli</taxon>
        <taxon>Bacillales</taxon>
        <taxon>Paenibacillaceae</taxon>
        <taxon>Paenibacillus</taxon>
    </lineage>
</organism>